<keyword evidence="3" id="KW-1185">Reference proteome</keyword>
<dbReference type="EMBL" id="JAKEKT020000040">
    <property type="protein sequence ID" value="KAL1641424.1"/>
    <property type="molecule type" value="Genomic_DNA"/>
</dbReference>
<gene>
    <name evidence="2" type="ORF">SLS58_006126</name>
</gene>
<accession>A0ABR3TP83</accession>
<evidence type="ECO:0000256" key="1">
    <source>
        <dbReference type="SAM" id="MobiDB-lite"/>
    </source>
</evidence>
<feature type="compositionally biased region" description="Basic and acidic residues" evidence="1">
    <location>
        <begin position="108"/>
        <end position="120"/>
    </location>
</feature>
<sequence length="134" mass="15688">MPVSEYQEELERQCLALVLDVVPSLAQLGHVFLKVRIWDALVPKKGEYVDPFRMNEYQRAHATVDELAVFAVSRHERKVVNQFPDVTSQTDVPLKVNKQSRRRNKRNPPSDRDEKDIRPHLSEAEVRLMRRLTD</sequence>
<evidence type="ECO:0000313" key="2">
    <source>
        <dbReference type="EMBL" id="KAL1641424.1"/>
    </source>
</evidence>
<name>A0ABR3TP83_9PEZI</name>
<reference evidence="2 3" key="1">
    <citation type="journal article" date="2023" name="Plant Dis.">
        <title>First Report of Diplodia intermedia Causing Canker and Dieback Diseases on Apple Trees in Canada.</title>
        <authorList>
            <person name="Ellouze W."/>
            <person name="Ilyukhin E."/>
            <person name="Sulman M."/>
            <person name="Ali S."/>
        </authorList>
    </citation>
    <scope>NUCLEOTIDE SEQUENCE [LARGE SCALE GENOMIC DNA]</scope>
    <source>
        <strain evidence="2 3">M45-28</strain>
    </source>
</reference>
<organism evidence="2 3">
    <name type="scientific">Diplodia intermedia</name>
    <dbReference type="NCBI Taxonomy" id="856260"/>
    <lineage>
        <taxon>Eukaryota</taxon>
        <taxon>Fungi</taxon>
        <taxon>Dikarya</taxon>
        <taxon>Ascomycota</taxon>
        <taxon>Pezizomycotina</taxon>
        <taxon>Dothideomycetes</taxon>
        <taxon>Dothideomycetes incertae sedis</taxon>
        <taxon>Botryosphaeriales</taxon>
        <taxon>Botryosphaeriaceae</taxon>
        <taxon>Diplodia</taxon>
    </lineage>
</organism>
<comment type="caution">
    <text evidence="2">The sequence shown here is derived from an EMBL/GenBank/DDBJ whole genome shotgun (WGS) entry which is preliminary data.</text>
</comment>
<proteinExistence type="predicted"/>
<dbReference type="Proteomes" id="UP001521184">
    <property type="component" value="Unassembled WGS sequence"/>
</dbReference>
<evidence type="ECO:0000313" key="3">
    <source>
        <dbReference type="Proteomes" id="UP001521184"/>
    </source>
</evidence>
<protein>
    <submittedName>
        <fullName evidence="2">Uncharacterized protein</fullName>
    </submittedName>
</protein>
<feature type="region of interest" description="Disordered" evidence="1">
    <location>
        <begin position="90"/>
        <end position="120"/>
    </location>
</feature>